<dbReference type="InterPro" id="IPR025197">
    <property type="entry name" value="DUF4116"/>
</dbReference>
<dbReference type="GO" id="GO:0016787">
    <property type="term" value="F:hydrolase activity"/>
    <property type="evidence" value="ECO:0007669"/>
    <property type="project" value="InterPro"/>
</dbReference>
<dbReference type="Pfam" id="PF13475">
    <property type="entry name" value="DUF4116"/>
    <property type="match status" value="1"/>
</dbReference>
<accession>A0AA41FG56</accession>
<feature type="domain" description="Calcineurin-like phosphoesterase" evidence="1">
    <location>
        <begin position="333"/>
        <end position="517"/>
    </location>
</feature>
<sequence>MDIIKELKRDGMLLKKIPKKEQTIELCKAAIRQNPLALQFVSRKCLDSKMCLAAVKKNGQAFRYVPGQFVTKRMCELAVEAAPELLNNVPENFRTSAICINAIKKDVNTLSFVSQEKRYELFDDNTEIDLIEKIVAHNPKWLVYMPNRPDVKALCINYMEEDFSIAQYMPEQVKISEDILSYQKSKGKLQFTHKYYDSEEKKFNVKIKVVCGHHKSIFDDKKIIEESYCVQEKFEDFDKFYAFLDGNLFDAELRSFDFRGIDLRNYNIEGAIINSEILQSQGLYDGTYFAAIKKTLGTDEIMGNNEIMIPDEFCYPKPIDDDEHERFDINHIPFFYISDIHLTHRVCNKFKDKATKEEIRSYIKFLARSMVRSIGTRPFNSYLLIAGDTSSIFEFTVIFYNELIQWWNPNQIVVVSGNHELWDPYVEMEDNVEIYRKFFVKLGIVFLQNDLMCVEDRKKREIFSEAEILKTSKEELRNKAQCSSVIILGGIGFSGLNKKFNASNIRYGKSFDELSREAAWKKDIQEANCFNTIYTKILECLGKNRVIVLTHAKKGDWNTEIHNPYWIYLNGHNHQNFYEISDRRTIYADNQIGYRAKNIGLKYFYCDNDYDIFAYYQDGVHEITKEQYIDFNRGKLVSMSFKREDGTIYMLKRDSMYLFLIYCEYSKRSRGKSLYLMNGGKLGRLRRNRLEDLSYYYDNLEKYAENVNQLLYRYAGGQQKLSEFIKHLGGSGKIHGCIVDVERPNGLEGFSYCHLFVNPIDGKVTPYFAYDVKSRIVYKDLKTLLQAHDSCKLMANNYLRIEKEAANNLPIVQYSGQMEEWENEDAMYDEGSYLYKISRIIKSLQYCTEKNIVRLWNEELLNYDFVNRIKQSNQIDEIVDDRLMIDEKNV</sequence>
<organism evidence="3 4">
    <name type="scientific">Enterocloster citroniae</name>
    <dbReference type="NCBI Taxonomy" id="358743"/>
    <lineage>
        <taxon>Bacteria</taxon>
        <taxon>Bacillati</taxon>
        <taxon>Bacillota</taxon>
        <taxon>Clostridia</taxon>
        <taxon>Lachnospirales</taxon>
        <taxon>Lachnospiraceae</taxon>
        <taxon>Enterocloster</taxon>
    </lineage>
</organism>
<dbReference type="RefSeq" id="WP_215630145.1">
    <property type="nucleotide sequence ID" value="NZ_WQPS01000014.1"/>
</dbReference>
<dbReference type="InterPro" id="IPR029052">
    <property type="entry name" value="Metallo-depent_PP-like"/>
</dbReference>
<dbReference type="AlphaFoldDB" id="A0AA41FG56"/>
<comment type="caution">
    <text evidence="3">The sequence shown here is derived from an EMBL/GenBank/DDBJ whole genome shotgun (WGS) entry which is preliminary data.</text>
</comment>
<dbReference type="SUPFAM" id="SSF56300">
    <property type="entry name" value="Metallo-dependent phosphatases"/>
    <property type="match status" value="1"/>
</dbReference>
<dbReference type="Gene3D" id="3.60.21.10">
    <property type="match status" value="1"/>
</dbReference>
<reference evidence="3" key="1">
    <citation type="journal article" date="2021" name="Gut Microbes">
        <title>A synthetic consortium of 100 gut commensals modulates the composition and function in a colon model of the microbiome of elderly subjects.</title>
        <authorList>
            <person name="Perez M."/>
            <person name="Ntemiri A."/>
            <person name="Tan H."/>
            <person name="Harris H.M.B."/>
            <person name="Roager H.M."/>
            <person name="Ribiere C."/>
            <person name="O'Toole P.W."/>
        </authorList>
    </citation>
    <scope>NUCLEOTIDE SEQUENCE</scope>
    <source>
        <strain evidence="3">MCC335</strain>
    </source>
</reference>
<dbReference type="Pfam" id="PF00149">
    <property type="entry name" value="Metallophos"/>
    <property type="match status" value="1"/>
</dbReference>
<gene>
    <name evidence="3" type="ORF">GPL26_13715</name>
</gene>
<dbReference type="InterPro" id="IPR004843">
    <property type="entry name" value="Calcineurin-like_PHP"/>
</dbReference>
<dbReference type="Proteomes" id="UP000708338">
    <property type="component" value="Unassembled WGS sequence"/>
</dbReference>
<evidence type="ECO:0000313" key="3">
    <source>
        <dbReference type="EMBL" id="MBT9810689.1"/>
    </source>
</evidence>
<evidence type="ECO:0000259" key="1">
    <source>
        <dbReference type="Pfam" id="PF00149"/>
    </source>
</evidence>
<feature type="domain" description="DUF4116" evidence="2">
    <location>
        <begin position="25"/>
        <end position="66"/>
    </location>
</feature>
<name>A0AA41FG56_9FIRM</name>
<protein>
    <submittedName>
        <fullName evidence="3">DUF4116 domain-containing protein</fullName>
    </submittedName>
</protein>
<evidence type="ECO:0000313" key="4">
    <source>
        <dbReference type="Proteomes" id="UP000708338"/>
    </source>
</evidence>
<dbReference type="EMBL" id="WQPS01000014">
    <property type="protein sequence ID" value="MBT9810689.1"/>
    <property type="molecule type" value="Genomic_DNA"/>
</dbReference>
<proteinExistence type="predicted"/>
<evidence type="ECO:0000259" key="2">
    <source>
        <dbReference type="Pfam" id="PF13475"/>
    </source>
</evidence>